<evidence type="ECO:0000313" key="2">
    <source>
        <dbReference type="Proteomes" id="UP000061457"/>
    </source>
</evidence>
<name>A0A0S2JZX9_9GAMM</name>
<dbReference type="KEGG" id="pphe:PP2015_1074"/>
<dbReference type="Proteomes" id="UP000061457">
    <property type="component" value="Chromosome I"/>
</dbReference>
<dbReference type="OrthoDB" id="5526340at2"/>
<dbReference type="RefSeq" id="WP_058029318.1">
    <property type="nucleotide sequence ID" value="NZ_CP013187.1"/>
</dbReference>
<accession>A0A0S2JZX9</accession>
<proteinExistence type="predicted"/>
<gene>
    <name evidence="1" type="ORF">PP2015_1074</name>
</gene>
<protein>
    <submittedName>
        <fullName evidence="1">Uncharacterized protein</fullName>
    </submittedName>
</protein>
<reference evidence="1 2" key="1">
    <citation type="submission" date="2015-11" db="EMBL/GenBank/DDBJ databases">
        <authorList>
            <person name="Zhang Y."/>
            <person name="Guo Z."/>
        </authorList>
    </citation>
    <scope>NUCLEOTIDE SEQUENCE [LARGE SCALE GENOMIC DNA]</scope>
    <source>
        <strain evidence="1 2">KCTC 12086</strain>
    </source>
</reference>
<sequence length="100" mass="10845">MNINDLYKQMLDTALNVVGDEAQQMSGPLQKALNAQKASIEALAQAKLNGEINEDEFTAELEREKAILEVELITLEIIAKATVQKAINAAMSCLTSALAR</sequence>
<dbReference type="PATRIC" id="fig|161398.10.peg.1094"/>
<dbReference type="AlphaFoldDB" id="A0A0S2JZX9"/>
<evidence type="ECO:0000313" key="1">
    <source>
        <dbReference type="EMBL" id="ALO41590.1"/>
    </source>
</evidence>
<organism evidence="1 2">
    <name type="scientific">Pseudoalteromonas phenolica</name>
    <dbReference type="NCBI Taxonomy" id="161398"/>
    <lineage>
        <taxon>Bacteria</taxon>
        <taxon>Pseudomonadati</taxon>
        <taxon>Pseudomonadota</taxon>
        <taxon>Gammaproteobacteria</taxon>
        <taxon>Alteromonadales</taxon>
        <taxon>Pseudoalteromonadaceae</taxon>
        <taxon>Pseudoalteromonas</taxon>
    </lineage>
</organism>
<keyword evidence="2" id="KW-1185">Reference proteome</keyword>
<dbReference type="STRING" id="161398.PP2015_1074"/>
<dbReference type="EMBL" id="CP013187">
    <property type="protein sequence ID" value="ALO41590.1"/>
    <property type="molecule type" value="Genomic_DNA"/>
</dbReference>